<keyword evidence="1" id="KW-1133">Transmembrane helix</keyword>
<evidence type="ECO:0000313" key="3">
    <source>
        <dbReference type="EMBL" id="MDP0589372.1"/>
    </source>
</evidence>
<feature type="chain" id="PRO_5041684635" evidence="2">
    <location>
        <begin position="24"/>
        <end position="606"/>
    </location>
</feature>
<dbReference type="Proteomes" id="UP001178148">
    <property type="component" value="Unassembled WGS sequence"/>
</dbReference>
<proteinExistence type="predicted"/>
<dbReference type="EMBL" id="JASXSV010000013">
    <property type="protein sequence ID" value="MDP0589372.1"/>
    <property type="molecule type" value="Genomic_DNA"/>
</dbReference>
<keyword evidence="1" id="KW-0812">Transmembrane</keyword>
<feature type="transmembrane region" description="Helical" evidence="1">
    <location>
        <begin position="201"/>
        <end position="224"/>
    </location>
</feature>
<keyword evidence="4" id="KW-1185">Reference proteome</keyword>
<evidence type="ECO:0000313" key="4">
    <source>
        <dbReference type="Proteomes" id="UP001178148"/>
    </source>
</evidence>
<sequence length="606" mass="66267">MLTNCILTPLLLLMIGYSSISSAGAIEQTTENQNYQLENVEAQDPGKKTAQGTKKTVNDDKALDHNKRTRLSKFEIAGTTLVMSAMIIRLVLYIYAPGASTLESAVAYTAIFGGVVGGAMKGCLGAQRVSELKEWIKYCWAESNSSNSEFFKKLLGARHGKKEIIKRSALAFFGLWVTVSSGLDGMRIIKQAMLDYGTVTGVFLGIPEIFTIAFTAVEAGYLFARKPTLSSTEGDANGLGKVISKTTSTIESKNIDVIPSPGLSTERVSTPPLSISSNSAVTVSTIDDVTIIESELKKNSNNMGTVYKVAVQNNQGEKGIAILFAATSSYFLISIEQLTALYNHDPANLWISHIVNMLGMGGHLIANFFMEYTNLLEAIRCLKSQLPRVTCKGKRKKLEGVSVEEGIVTISGELNQTYTLCDSASANKIIQIVEKSESDLKKEPNNYISNVGVVIVMGGFAWSEGYYQWTLSNIVKDCLISVAEVCANNGDVMSANLTDTSTAWNLMQSSTEALMTVSTATLRLAESCPPAENICSASQQAFYEYARISATGNQIFTWTTALKAFIFIQEMNTVKHFIRRTKATLIEPFKRLWHLCRHESYNMATD</sequence>
<reference evidence="3 4" key="1">
    <citation type="journal article" date="2023" name="bioRxiv">
        <title>An intranuclear bacterial parasite of deep-sea mussels expresses apoptosis inhibitors acquired from its host.</title>
        <authorList>
            <person name="Gonzalez Porras M.A."/>
            <person name="Assie A."/>
            <person name="Tietjen M."/>
            <person name="Violette M."/>
            <person name="Kleiner M."/>
            <person name="Gruber-Vodicka H."/>
            <person name="Dubilier N."/>
            <person name="Leisch N."/>
        </authorList>
    </citation>
    <scope>NUCLEOTIDE SEQUENCE [LARGE SCALE GENOMIC DNA]</scope>
    <source>
        <strain evidence="3">IAP13</strain>
    </source>
</reference>
<comment type="caution">
    <text evidence="3">The sequence shown here is derived from an EMBL/GenBank/DDBJ whole genome shotgun (WGS) entry which is preliminary data.</text>
</comment>
<feature type="signal peptide" evidence="2">
    <location>
        <begin position="1"/>
        <end position="23"/>
    </location>
</feature>
<accession>A0AA90NUR2</accession>
<organism evidence="3 4">
    <name type="scientific">Candidatus Endonucleibacter bathymodioli</name>
    <dbReference type="NCBI Taxonomy" id="539814"/>
    <lineage>
        <taxon>Bacteria</taxon>
        <taxon>Pseudomonadati</taxon>
        <taxon>Pseudomonadota</taxon>
        <taxon>Gammaproteobacteria</taxon>
        <taxon>Oceanospirillales</taxon>
        <taxon>Endozoicomonadaceae</taxon>
        <taxon>Candidatus Endonucleibacter</taxon>
    </lineage>
</organism>
<evidence type="ECO:0000256" key="1">
    <source>
        <dbReference type="SAM" id="Phobius"/>
    </source>
</evidence>
<evidence type="ECO:0000256" key="2">
    <source>
        <dbReference type="SAM" id="SignalP"/>
    </source>
</evidence>
<feature type="transmembrane region" description="Helical" evidence="1">
    <location>
        <begin position="76"/>
        <end position="96"/>
    </location>
</feature>
<gene>
    <name evidence="3" type="ORF">QS748_09370</name>
</gene>
<keyword evidence="2" id="KW-0732">Signal</keyword>
<name>A0AA90NUR2_9GAMM</name>
<protein>
    <submittedName>
        <fullName evidence="3">Uncharacterized protein</fullName>
    </submittedName>
</protein>
<dbReference type="AlphaFoldDB" id="A0AA90NUR2"/>
<keyword evidence="1" id="KW-0472">Membrane</keyword>